<dbReference type="AlphaFoldDB" id="A0A398DCK8"/>
<dbReference type="RefSeq" id="WP_119120233.1">
    <property type="nucleotide sequence ID" value="NZ_QXIU01000188.1"/>
</dbReference>
<evidence type="ECO:0000313" key="9">
    <source>
        <dbReference type="Proteomes" id="UP000266489"/>
    </source>
</evidence>
<feature type="domain" description="VTT" evidence="7">
    <location>
        <begin position="30"/>
        <end position="161"/>
    </location>
</feature>
<feature type="transmembrane region" description="Helical" evidence="6">
    <location>
        <begin position="141"/>
        <end position="165"/>
    </location>
</feature>
<evidence type="ECO:0000256" key="4">
    <source>
        <dbReference type="ARBA" id="ARBA00022989"/>
    </source>
</evidence>
<dbReference type="PANTHER" id="PTHR42709">
    <property type="entry name" value="ALKALINE PHOSPHATASE LIKE PROTEIN"/>
    <property type="match status" value="1"/>
</dbReference>
<evidence type="ECO:0000256" key="2">
    <source>
        <dbReference type="ARBA" id="ARBA00022475"/>
    </source>
</evidence>
<keyword evidence="4 6" id="KW-1133">Transmembrane helix</keyword>
<keyword evidence="3 6" id="KW-0812">Transmembrane</keyword>
<dbReference type="EMBL" id="QXIU01000188">
    <property type="protein sequence ID" value="RIE08874.1"/>
    <property type="molecule type" value="Genomic_DNA"/>
</dbReference>
<dbReference type="PANTHER" id="PTHR42709:SF6">
    <property type="entry name" value="UNDECAPRENYL PHOSPHATE TRANSPORTER A"/>
    <property type="match status" value="1"/>
</dbReference>
<dbReference type="OrthoDB" id="9813426at2"/>
<dbReference type="Pfam" id="PF09335">
    <property type="entry name" value="VTT_dom"/>
    <property type="match status" value="1"/>
</dbReference>
<evidence type="ECO:0000256" key="1">
    <source>
        <dbReference type="ARBA" id="ARBA00004651"/>
    </source>
</evidence>
<proteinExistence type="predicted"/>
<dbReference type="GO" id="GO:0005886">
    <property type="term" value="C:plasma membrane"/>
    <property type="evidence" value="ECO:0007669"/>
    <property type="project" value="UniProtKB-SubCell"/>
</dbReference>
<dbReference type="Proteomes" id="UP000266489">
    <property type="component" value="Unassembled WGS sequence"/>
</dbReference>
<evidence type="ECO:0000259" key="7">
    <source>
        <dbReference type="Pfam" id="PF09335"/>
    </source>
</evidence>
<evidence type="ECO:0000256" key="5">
    <source>
        <dbReference type="ARBA" id="ARBA00023136"/>
    </source>
</evidence>
<reference evidence="8 9" key="1">
    <citation type="submission" date="2018-09" db="EMBL/GenBank/DDBJ databases">
        <title>Discovery and Ecogenomic Context for Candidatus Cryosericales, a Global Caldiserica Order Active in Thawing Permafrost.</title>
        <authorList>
            <person name="Martinez M.A."/>
            <person name="Woodcroft B.J."/>
            <person name="Ignacio Espinoza J.C."/>
            <person name="Zayed A."/>
            <person name="Singleton C.M."/>
            <person name="Boyd J."/>
            <person name="Li Y.-F."/>
            <person name="Purvine S."/>
            <person name="Maughan H."/>
            <person name="Hodgkins S.B."/>
            <person name="Anderson D."/>
            <person name="Sederholm M."/>
            <person name="Temperton B."/>
            <person name="Saleska S.R."/>
            <person name="Tyson G.W."/>
            <person name="Rich V.I."/>
        </authorList>
    </citation>
    <scope>NUCLEOTIDE SEQUENCE [LARGE SCALE GENOMIC DNA]</scope>
    <source>
        <strain evidence="8 9">SMC5</strain>
    </source>
</reference>
<organism evidence="8 9">
    <name type="scientific">Candidatus Cryosericum odellii</name>
    <dbReference type="NCBI Taxonomy" id="2290917"/>
    <lineage>
        <taxon>Bacteria</taxon>
        <taxon>Pseudomonadati</taxon>
        <taxon>Caldisericota/Cryosericota group</taxon>
        <taxon>Candidatus Cryosericota</taxon>
        <taxon>Candidatus Cryosericia</taxon>
        <taxon>Candidatus Cryosericales</taxon>
        <taxon>Candidatus Cryosericaceae</taxon>
        <taxon>Candidatus Cryosericum</taxon>
    </lineage>
</organism>
<sequence length="213" mass="23333">MQHWIVQVMNQYGYAGIAFLVALENIFPPIPSEVILTFGGFMTTYTSLTYIGVVLFATVGSVLGAIVLYGLGRWLKPANLERFLQGKWGKALHINEGDVSKATAWFSRHGRPAVFFGRFIPIVRSLISIPAGIVHANMARFLALTIAGTLGWNAVLVYLGVLAGASWQKIVGYVGTYSTVVVLVLVILAVTAIFLFYGRKQTRIKNEHGVSQE</sequence>
<evidence type="ECO:0000256" key="6">
    <source>
        <dbReference type="SAM" id="Phobius"/>
    </source>
</evidence>
<comment type="caution">
    <text evidence="8">The sequence shown here is derived from an EMBL/GenBank/DDBJ whole genome shotgun (WGS) entry which is preliminary data.</text>
</comment>
<feature type="transmembrane region" description="Helical" evidence="6">
    <location>
        <begin position="177"/>
        <end position="197"/>
    </location>
</feature>
<accession>A0A398DCK8</accession>
<gene>
    <name evidence="8" type="ORF">SMC5_07630</name>
</gene>
<dbReference type="InterPro" id="IPR032816">
    <property type="entry name" value="VTT_dom"/>
</dbReference>
<comment type="subcellular location">
    <subcellularLocation>
        <location evidence="1">Cell membrane</location>
        <topology evidence="1">Multi-pass membrane protein</topology>
    </subcellularLocation>
</comment>
<feature type="transmembrane region" description="Helical" evidence="6">
    <location>
        <begin position="12"/>
        <end position="30"/>
    </location>
</feature>
<feature type="transmembrane region" description="Helical" evidence="6">
    <location>
        <begin position="50"/>
        <end position="72"/>
    </location>
</feature>
<dbReference type="InterPro" id="IPR051311">
    <property type="entry name" value="DedA_domain"/>
</dbReference>
<name>A0A398DCK8_9BACT</name>
<keyword evidence="5 6" id="KW-0472">Membrane</keyword>
<evidence type="ECO:0000256" key="3">
    <source>
        <dbReference type="ARBA" id="ARBA00022692"/>
    </source>
</evidence>
<keyword evidence="2" id="KW-1003">Cell membrane</keyword>
<protein>
    <submittedName>
        <fullName evidence="8">DedA family protein</fullName>
    </submittedName>
</protein>
<evidence type="ECO:0000313" key="8">
    <source>
        <dbReference type="EMBL" id="RIE08874.1"/>
    </source>
</evidence>